<feature type="compositionally biased region" description="Polar residues" evidence="1">
    <location>
        <begin position="142"/>
        <end position="151"/>
    </location>
</feature>
<protein>
    <submittedName>
        <fullName evidence="2">Uncharacterized protein</fullName>
    </submittedName>
</protein>
<gene>
    <name evidence="2" type="ORF">BGZ65_005713</name>
</gene>
<evidence type="ECO:0000256" key="1">
    <source>
        <dbReference type="SAM" id="MobiDB-lite"/>
    </source>
</evidence>
<feature type="region of interest" description="Disordered" evidence="1">
    <location>
        <begin position="1"/>
        <end position="24"/>
    </location>
</feature>
<sequence length="461" mass="52128">MGKDGGRERGREASTRHRKQTPVKRSDASSLYCAYLDNLDSAEISFKGFVQQFKELSNAEQAIGVWTSTTMPYLASHPNKTHRQAHKRVSIQSHADRQAQFHEVQETRRQIKVLRPNVRCQEQAISNLHTMEIKNYVGKLSSNTYRNQGRPQYSRRKKATSTSTTRSLLQTSHLARALGQDNTDTLSDGRASIPSQTSFSSSFKDVPMVQDRLAGFGDRSSTVITHNRLVVTGNDGEAQDLSAQLMSWRELNVLDNSVLHWTDVTEILSLNFIFIHPSIEHLQDARKEGVWVEADETTKTFIVNLTLIAATEPWRSTRVLWDNPSLTNGNEDTYIDRYVKPFKTGFFGDLKGADLHWTRDQLTTGSLNFSEQSFPDVLLAAQLGRYQYTLVRVEVKGVGVRGDLLDRDRIKLFFNMKKVLDALCEAGVDGSTVSILVQELKAEVWIMDLPFEGVYLPTQIV</sequence>
<name>A0A9P6SP95_9FUNG</name>
<accession>A0A9P6SP95</accession>
<comment type="caution">
    <text evidence="2">The sequence shown here is derived from an EMBL/GenBank/DDBJ whole genome shotgun (WGS) entry which is preliminary data.</text>
</comment>
<feature type="region of interest" description="Disordered" evidence="1">
    <location>
        <begin position="142"/>
        <end position="167"/>
    </location>
</feature>
<proteinExistence type="predicted"/>
<dbReference type="Proteomes" id="UP000749646">
    <property type="component" value="Unassembled WGS sequence"/>
</dbReference>
<evidence type="ECO:0000313" key="3">
    <source>
        <dbReference type="Proteomes" id="UP000749646"/>
    </source>
</evidence>
<feature type="compositionally biased region" description="Basic and acidic residues" evidence="1">
    <location>
        <begin position="1"/>
        <end position="15"/>
    </location>
</feature>
<dbReference type="EMBL" id="JAAAHW010003201">
    <property type="protein sequence ID" value="KAF9986918.1"/>
    <property type="molecule type" value="Genomic_DNA"/>
</dbReference>
<reference evidence="2" key="1">
    <citation type="journal article" date="2020" name="Fungal Divers.">
        <title>Resolving the Mortierellaceae phylogeny through synthesis of multi-gene phylogenetics and phylogenomics.</title>
        <authorList>
            <person name="Vandepol N."/>
            <person name="Liber J."/>
            <person name="Desiro A."/>
            <person name="Na H."/>
            <person name="Kennedy M."/>
            <person name="Barry K."/>
            <person name="Grigoriev I.V."/>
            <person name="Miller A.N."/>
            <person name="O'Donnell K."/>
            <person name="Stajich J.E."/>
            <person name="Bonito G."/>
        </authorList>
    </citation>
    <scope>NUCLEOTIDE SEQUENCE</scope>
    <source>
        <strain evidence="2">MES-2147</strain>
    </source>
</reference>
<keyword evidence="3" id="KW-1185">Reference proteome</keyword>
<dbReference type="OrthoDB" id="2439449at2759"/>
<evidence type="ECO:0000313" key="2">
    <source>
        <dbReference type="EMBL" id="KAF9986918.1"/>
    </source>
</evidence>
<dbReference type="AlphaFoldDB" id="A0A9P6SP95"/>
<organism evidence="2 3">
    <name type="scientific">Modicella reniformis</name>
    <dbReference type="NCBI Taxonomy" id="1440133"/>
    <lineage>
        <taxon>Eukaryota</taxon>
        <taxon>Fungi</taxon>
        <taxon>Fungi incertae sedis</taxon>
        <taxon>Mucoromycota</taxon>
        <taxon>Mortierellomycotina</taxon>
        <taxon>Mortierellomycetes</taxon>
        <taxon>Mortierellales</taxon>
        <taxon>Mortierellaceae</taxon>
        <taxon>Modicella</taxon>
    </lineage>
</organism>